<reference evidence="4" key="1">
    <citation type="submission" date="2017-04" db="EMBL/GenBank/DDBJ databases">
        <authorList>
            <person name="Varghese N."/>
            <person name="Submissions S."/>
        </authorList>
    </citation>
    <scope>NUCLEOTIDE SEQUENCE [LARGE SCALE GENOMIC DNA]</scope>
    <source>
        <strain evidence="4">RKEM611</strain>
    </source>
</reference>
<feature type="transmembrane region" description="Helical" evidence="2">
    <location>
        <begin position="21"/>
        <end position="47"/>
    </location>
</feature>
<keyword evidence="2" id="KW-1133">Transmembrane helix</keyword>
<keyword evidence="2" id="KW-0812">Transmembrane</keyword>
<name>A0A1Y6B2L6_9BACT</name>
<dbReference type="AlphaFoldDB" id="A0A1Y6B2L6"/>
<dbReference type="OrthoDB" id="270597at2"/>
<feature type="coiled-coil region" evidence="1">
    <location>
        <begin position="124"/>
        <end position="151"/>
    </location>
</feature>
<proteinExistence type="predicted"/>
<evidence type="ECO:0000313" key="3">
    <source>
        <dbReference type="EMBL" id="SME88256.1"/>
    </source>
</evidence>
<keyword evidence="1" id="KW-0175">Coiled coil</keyword>
<gene>
    <name evidence="3" type="ORF">SAMN06296036_101132</name>
</gene>
<keyword evidence="4" id="KW-1185">Reference proteome</keyword>
<evidence type="ECO:0008006" key="5">
    <source>
        <dbReference type="Google" id="ProtNLM"/>
    </source>
</evidence>
<protein>
    <recommendedName>
        <fullName evidence="5">HAMP domain-containing protein</fullName>
    </recommendedName>
</protein>
<dbReference type="RefSeq" id="WP_132314734.1">
    <property type="nucleotide sequence ID" value="NZ_FWZT01000001.1"/>
</dbReference>
<accession>A0A1Y6B2L6</accession>
<organism evidence="3 4">
    <name type="scientific">Pseudobacteriovorax antillogorgiicola</name>
    <dbReference type="NCBI Taxonomy" id="1513793"/>
    <lineage>
        <taxon>Bacteria</taxon>
        <taxon>Pseudomonadati</taxon>
        <taxon>Bdellovibrionota</taxon>
        <taxon>Oligoflexia</taxon>
        <taxon>Oligoflexales</taxon>
        <taxon>Pseudobacteriovoracaceae</taxon>
        <taxon>Pseudobacteriovorax</taxon>
    </lineage>
</organism>
<evidence type="ECO:0000256" key="1">
    <source>
        <dbReference type="SAM" id="Coils"/>
    </source>
</evidence>
<dbReference type="Proteomes" id="UP000192907">
    <property type="component" value="Unassembled WGS sequence"/>
</dbReference>
<feature type="transmembrane region" description="Helical" evidence="2">
    <location>
        <begin position="75"/>
        <end position="94"/>
    </location>
</feature>
<evidence type="ECO:0000256" key="2">
    <source>
        <dbReference type="SAM" id="Phobius"/>
    </source>
</evidence>
<evidence type="ECO:0000313" key="4">
    <source>
        <dbReference type="Proteomes" id="UP000192907"/>
    </source>
</evidence>
<keyword evidence="2" id="KW-0472">Membrane</keyword>
<sequence>MKPSGRRRGFSSWFVEPHRQVKLGLMFLLLNLSFSMVILGVFGFYFWDVYSTVATYFKLTTDQSSQVLDKFLPPMFIALTLTVLFVVVSILLSVRYTHRIYGPLVSIHRYLDDFLEGRSVTPLNLRESDQLKELAEKLNELAKRFPLERRENNFVPIFQFIDQLNEGEQPDKLSLRGGDQLDALAGKLNQLAEKYAKK</sequence>
<dbReference type="EMBL" id="FWZT01000001">
    <property type="protein sequence ID" value="SME88256.1"/>
    <property type="molecule type" value="Genomic_DNA"/>
</dbReference>
<dbReference type="STRING" id="1513793.SAMN06296036_101132"/>